<evidence type="ECO:0000256" key="8">
    <source>
        <dbReference type="SAM" id="MobiDB-lite"/>
    </source>
</evidence>
<reference evidence="10 11" key="1">
    <citation type="submission" date="2017-11" db="EMBL/GenBank/DDBJ databases">
        <title>Evolution of Phototrophy in the Chloroflexi Phylum Driven by Horizontal Gene Transfer.</title>
        <authorList>
            <person name="Ward L.M."/>
            <person name="Hemp J."/>
            <person name="Shih P.M."/>
            <person name="Mcglynn S.E."/>
            <person name="Fischer W."/>
        </authorList>
    </citation>
    <scope>NUCLEOTIDE SEQUENCE [LARGE SCALE GENOMIC DNA]</scope>
    <source>
        <strain evidence="10">JP3_13</strain>
    </source>
</reference>
<dbReference type="AlphaFoldDB" id="A0A2M8PH76"/>
<keyword evidence="7" id="KW-0645">Protease</keyword>
<dbReference type="PROSITE" id="PS00760">
    <property type="entry name" value="SPASE_I_2"/>
    <property type="match status" value="1"/>
</dbReference>
<evidence type="ECO:0000256" key="4">
    <source>
        <dbReference type="ARBA" id="ARBA00013208"/>
    </source>
</evidence>
<evidence type="ECO:0000313" key="10">
    <source>
        <dbReference type="EMBL" id="PJF36892.1"/>
    </source>
</evidence>
<organism evidence="10 11">
    <name type="scientific">Candidatus Thermofonsia Clade 1 bacterium</name>
    <dbReference type="NCBI Taxonomy" id="2364210"/>
    <lineage>
        <taxon>Bacteria</taxon>
        <taxon>Bacillati</taxon>
        <taxon>Chloroflexota</taxon>
        <taxon>Candidatus Thermofontia</taxon>
        <taxon>Candidatus Thermofonsia Clade 1</taxon>
    </lineage>
</organism>
<dbReference type="InterPro" id="IPR019758">
    <property type="entry name" value="Pept_S26A_signal_pept_1_CS"/>
</dbReference>
<accession>A0A2M8PH76</accession>
<dbReference type="Proteomes" id="UP000229681">
    <property type="component" value="Unassembled WGS sequence"/>
</dbReference>
<evidence type="ECO:0000256" key="3">
    <source>
        <dbReference type="ARBA" id="ARBA00009370"/>
    </source>
</evidence>
<dbReference type="InterPro" id="IPR036286">
    <property type="entry name" value="LexA/Signal_pep-like_sf"/>
</dbReference>
<name>A0A2M8PH76_9CHLR</name>
<evidence type="ECO:0000256" key="6">
    <source>
        <dbReference type="PIRSR" id="PIRSR600223-1"/>
    </source>
</evidence>
<dbReference type="InterPro" id="IPR000223">
    <property type="entry name" value="Pept_S26A_signal_pept_1"/>
</dbReference>
<sequence>MAPVLYPSHTDSRPPLKRRPFWRDLGEIALLIAIIYTFVNLTTARAVVEGSSMRPNFETGQLVIVNRFAYFFSSPQRGDVIVLHNPRNGKEDFIKRVIGLPGEYVQLIEGRVYINGVLLEEPYIERFCTSCNGTWQLGEDEYFVLGDNRPSSHDSHAFGPIKRSLIVGQAWVRYWPLTDVAIIEHPNYAPIPKDFTPPPPTPTRTPAPYTPAPIDEREFDSFNGI</sequence>
<dbReference type="EC" id="3.4.21.89" evidence="4 7"/>
<evidence type="ECO:0000313" key="11">
    <source>
        <dbReference type="Proteomes" id="UP000229681"/>
    </source>
</evidence>
<dbReference type="SUPFAM" id="SSF51306">
    <property type="entry name" value="LexA/Signal peptidase"/>
    <property type="match status" value="1"/>
</dbReference>
<dbReference type="EMBL" id="PGTM01000025">
    <property type="protein sequence ID" value="PJF36892.1"/>
    <property type="molecule type" value="Genomic_DNA"/>
</dbReference>
<evidence type="ECO:0000256" key="7">
    <source>
        <dbReference type="RuleBase" id="RU362042"/>
    </source>
</evidence>
<dbReference type="InterPro" id="IPR019533">
    <property type="entry name" value="Peptidase_S26"/>
</dbReference>
<feature type="active site" evidence="6">
    <location>
        <position position="52"/>
    </location>
</feature>
<proteinExistence type="inferred from homology"/>
<dbReference type="GO" id="GO:0006465">
    <property type="term" value="P:signal peptide processing"/>
    <property type="evidence" value="ECO:0007669"/>
    <property type="project" value="InterPro"/>
</dbReference>
<feature type="region of interest" description="Disordered" evidence="8">
    <location>
        <begin position="193"/>
        <end position="225"/>
    </location>
</feature>
<protein>
    <recommendedName>
        <fullName evidence="4 7">Signal peptidase I</fullName>
        <ecNumber evidence="4 7">3.4.21.89</ecNumber>
    </recommendedName>
</protein>
<evidence type="ECO:0000256" key="1">
    <source>
        <dbReference type="ARBA" id="ARBA00000677"/>
    </source>
</evidence>
<dbReference type="Gene3D" id="2.10.109.10">
    <property type="entry name" value="Umud Fragment, subunit A"/>
    <property type="match status" value="1"/>
</dbReference>
<keyword evidence="5 7" id="KW-0378">Hydrolase</keyword>
<dbReference type="PROSITE" id="PS00761">
    <property type="entry name" value="SPASE_I_3"/>
    <property type="match status" value="1"/>
</dbReference>
<comment type="caution">
    <text evidence="10">The sequence shown here is derived from an EMBL/GenBank/DDBJ whole genome shotgun (WGS) entry which is preliminary data.</text>
</comment>
<dbReference type="PANTHER" id="PTHR43390">
    <property type="entry name" value="SIGNAL PEPTIDASE I"/>
    <property type="match status" value="1"/>
</dbReference>
<evidence type="ECO:0000256" key="5">
    <source>
        <dbReference type="ARBA" id="ARBA00022801"/>
    </source>
</evidence>
<feature type="compositionally biased region" description="Basic and acidic residues" evidence="8">
    <location>
        <begin position="214"/>
        <end position="225"/>
    </location>
</feature>
<dbReference type="InterPro" id="IPR019757">
    <property type="entry name" value="Pept_S26A_signal_pept_1_Lys-AS"/>
</dbReference>
<evidence type="ECO:0000256" key="2">
    <source>
        <dbReference type="ARBA" id="ARBA00004401"/>
    </source>
</evidence>
<dbReference type="NCBIfam" id="TIGR02227">
    <property type="entry name" value="sigpep_I_bact"/>
    <property type="match status" value="1"/>
</dbReference>
<feature type="compositionally biased region" description="Pro residues" evidence="8">
    <location>
        <begin position="195"/>
        <end position="211"/>
    </location>
</feature>
<comment type="similarity">
    <text evidence="3 7">Belongs to the peptidase S26 family.</text>
</comment>
<dbReference type="GO" id="GO:0005886">
    <property type="term" value="C:plasma membrane"/>
    <property type="evidence" value="ECO:0007669"/>
    <property type="project" value="UniProtKB-SubCell"/>
</dbReference>
<feature type="domain" description="Peptidase S26" evidence="9">
    <location>
        <begin position="28"/>
        <end position="175"/>
    </location>
</feature>
<dbReference type="CDD" id="cd06530">
    <property type="entry name" value="S26_SPase_I"/>
    <property type="match status" value="1"/>
</dbReference>
<dbReference type="GO" id="GO:0009003">
    <property type="term" value="F:signal peptidase activity"/>
    <property type="evidence" value="ECO:0007669"/>
    <property type="project" value="UniProtKB-EC"/>
</dbReference>
<dbReference type="PRINTS" id="PR00727">
    <property type="entry name" value="LEADERPTASE"/>
</dbReference>
<dbReference type="Pfam" id="PF10502">
    <property type="entry name" value="Peptidase_S26"/>
    <property type="match status" value="1"/>
</dbReference>
<gene>
    <name evidence="10" type="primary">lepB</name>
    <name evidence="10" type="ORF">CUN49_03055</name>
</gene>
<dbReference type="GO" id="GO:0004252">
    <property type="term" value="F:serine-type endopeptidase activity"/>
    <property type="evidence" value="ECO:0007669"/>
    <property type="project" value="InterPro"/>
</dbReference>
<comment type="subcellular location">
    <subcellularLocation>
        <location evidence="2">Cell membrane</location>
        <topology evidence="2">Single-pass type II membrane protein</topology>
    </subcellularLocation>
    <subcellularLocation>
        <location evidence="7">Membrane</location>
        <topology evidence="7">Single-pass type II membrane protein</topology>
    </subcellularLocation>
</comment>
<feature type="active site" evidence="6">
    <location>
        <position position="95"/>
    </location>
</feature>
<comment type="catalytic activity">
    <reaction evidence="1 7">
        <text>Cleavage of hydrophobic, N-terminal signal or leader sequences from secreted and periplasmic proteins.</text>
        <dbReference type="EC" id="3.4.21.89"/>
    </reaction>
</comment>
<dbReference type="PANTHER" id="PTHR43390:SF1">
    <property type="entry name" value="CHLOROPLAST PROCESSING PEPTIDASE"/>
    <property type="match status" value="1"/>
</dbReference>
<evidence type="ECO:0000259" key="9">
    <source>
        <dbReference type="Pfam" id="PF10502"/>
    </source>
</evidence>